<dbReference type="InterPro" id="IPR024041">
    <property type="entry name" value="NH4_transpt_AmtB-like_dom"/>
</dbReference>
<feature type="transmembrane region" description="Helical" evidence="9">
    <location>
        <begin position="12"/>
        <end position="36"/>
    </location>
</feature>
<gene>
    <name evidence="11" type="ORF">SAMN04488085_108163</name>
</gene>
<evidence type="ECO:0000313" key="12">
    <source>
        <dbReference type="Proteomes" id="UP000199152"/>
    </source>
</evidence>
<feature type="transmembrane region" description="Helical" evidence="9">
    <location>
        <begin position="389"/>
        <end position="413"/>
    </location>
</feature>
<evidence type="ECO:0000256" key="5">
    <source>
        <dbReference type="ARBA" id="ARBA00022989"/>
    </source>
</evidence>
<proteinExistence type="inferred from homology"/>
<keyword evidence="12" id="KW-1185">Reference proteome</keyword>
<evidence type="ECO:0000256" key="2">
    <source>
        <dbReference type="ARBA" id="ARBA00005887"/>
    </source>
</evidence>
<dbReference type="PANTHER" id="PTHR11730">
    <property type="entry name" value="AMMONIUM TRANSPORTER"/>
    <property type="match status" value="1"/>
</dbReference>
<keyword evidence="7" id="KW-0924">Ammonia transport</keyword>
<feature type="domain" description="Ammonium transporter AmtB-like" evidence="10">
    <location>
        <begin position="15"/>
        <end position="436"/>
    </location>
</feature>
<dbReference type="RefSeq" id="WP_091325777.1">
    <property type="nucleotide sequence ID" value="NZ_FOSW01000008.1"/>
</dbReference>
<name>A0A1I4G675_9ACTN</name>
<feature type="transmembrane region" description="Helical" evidence="9">
    <location>
        <begin position="293"/>
        <end position="312"/>
    </location>
</feature>
<evidence type="ECO:0000259" key="10">
    <source>
        <dbReference type="Pfam" id="PF00909"/>
    </source>
</evidence>
<feature type="transmembrane region" description="Helical" evidence="9">
    <location>
        <begin position="224"/>
        <end position="248"/>
    </location>
</feature>
<dbReference type="SUPFAM" id="SSF111352">
    <property type="entry name" value="Ammonium transporter"/>
    <property type="match status" value="1"/>
</dbReference>
<dbReference type="GO" id="GO:0008519">
    <property type="term" value="F:ammonium channel activity"/>
    <property type="evidence" value="ECO:0007669"/>
    <property type="project" value="InterPro"/>
</dbReference>
<keyword evidence="6 9" id="KW-0472">Membrane</keyword>
<evidence type="ECO:0000256" key="1">
    <source>
        <dbReference type="ARBA" id="ARBA00004141"/>
    </source>
</evidence>
<dbReference type="InterPro" id="IPR029020">
    <property type="entry name" value="Ammonium/urea_transptr"/>
</dbReference>
<feature type="transmembrane region" description="Helical" evidence="9">
    <location>
        <begin position="185"/>
        <end position="203"/>
    </location>
</feature>
<dbReference type="Pfam" id="PF00909">
    <property type="entry name" value="Ammonium_transp"/>
    <property type="match status" value="1"/>
</dbReference>
<dbReference type="STRING" id="504800.SAMN04488085_108163"/>
<feature type="transmembrane region" description="Helical" evidence="9">
    <location>
        <begin position="268"/>
        <end position="286"/>
    </location>
</feature>
<evidence type="ECO:0000256" key="6">
    <source>
        <dbReference type="ARBA" id="ARBA00023136"/>
    </source>
</evidence>
<evidence type="ECO:0000256" key="9">
    <source>
        <dbReference type="SAM" id="Phobius"/>
    </source>
</evidence>
<reference evidence="11 12" key="1">
    <citation type="submission" date="2016-10" db="EMBL/GenBank/DDBJ databases">
        <authorList>
            <person name="de Groot N.N."/>
        </authorList>
    </citation>
    <scope>NUCLEOTIDE SEQUENCE [LARGE SCALE GENOMIC DNA]</scope>
    <source>
        <strain evidence="11 12">DSM 45317</strain>
    </source>
</reference>
<dbReference type="OrthoDB" id="3639868at2"/>
<organism evidence="11 12">
    <name type="scientific">Geodermatophilus ruber</name>
    <dbReference type="NCBI Taxonomy" id="504800"/>
    <lineage>
        <taxon>Bacteria</taxon>
        <taxon>Bacillati</taxon>
        <taxon>Actinomycetota</taxon>
        <taxon>Actinomycetes</taxon>
        <taxon>Geodermatophilales</taxon>
        <taxon>Geodermatophilaceae</taxon>
        <taxon>Geodermatophilus</taxon>
    </lineage>
</organism>
<dbReference type="GO" id="GO:0097272">
    <property type="term" value="P:ammonium homeostasis"/>
    <property type="evidence" value="ECO:0007669"/>
    <property type="project" value="TreeGrafter"/>
</dbReference>
<comment type="similarity">
    <text evidence="2">Belongs to the ammonia transporter channel (TC 1.A.11.2) family.</text>
</comment>
<evidence type="ECO:0000256" key="4">
    <source>
        <dbReference type="ARBA" id="ARBA00022692"/>
    </source>
</evidence>
<dbReference type="InParanoid" id="A0A1I4G675"/>
<sequence>MFEEQATFEFMTLAFVYVVGVVAIIMVVLGLGLVDAGLVRRQNLVNTWVQKLIATMIAGGGLMLGGYAFWQWQFNQAFGVPDPLRQAISDWWLFGAFMNTPGNRIDPAVLPEADVLQVFVPFFATFSMATMALIHSGVVERIRSGPLYVMSFVVGAVLSPLAGYLCWGSLSPLTNRGVHDYDGVFPLYIFAGTFALVLAWRLRPRLGAFTPDPSGARPFAHAPGLVAIGVLLVLFAKPIISIGSGYIIPGQGYFGISMTSSGIGLVMLNWACGVFAGGVVGGIIAHRQKNPTYAFLGPICGLVICGALFDVGRPWECLVLGAAGPLVALGTAKLMRRLRIDESKVVPLALGPGIVGAIATGFFAWGEKTGGYFGLEGEYAFQHAEITPWWQLVGVVTIVLLAGVPALAMALFFERVGGGLRITRELEIAGQDASLWGLDEPARRDAPVPAPRGSDAGEPAQV</sequence>
<feature type="transmembrane region" description="Helical" evidence="9">
    <location>
        <begin position="115"/>
        <end position="134"/>
    </location>
</feature>
<evidence type="ECO:0000256" key="8">
    <source>
        <dbReference type="SAM" id="MobiDB-lite"/>
    </source>
</evidence>
<dbReference type="Proteomes" id="UP000199152">
    <property type="component" value="Unassembled WGS sequence"/>
</dbReference>
<feature type="transmembrane region" description="Helical" evidence="9">
    <location>
        <begin position="347"/>
        <end position="365"/>
    </location>
</feature>
<feature type="transmembrane region" description="Helical" evidence="9">
    <location>
        <begin position="318"/>
        <end position="335"/>
    </location>
</feature>
<protein>
    <submittedName>
        <fullName evidence="11">Ammonia channel protein AmtB</fullName>
    </submittedName>
</protein>
<feature type="transmembrane region" description="Helical" evidence="9">
    <location>
        <begin position="48"/>
        <end position="70"/>
    </location>
</feature>
<evidence type="ECO:0000313" key="11">
    <source>
        <dbReference type="EMBL" id="SFL25309.1"/>
    </source>
</evidence>
<dbReference type="AlphaFoldDB" id="A0A1I4G675"/>
<keyword evidence="4 9" id="KW-0812">Transmembrane</keyword>
<feature type="transmembrane region" description="Helical" evidence="9">
    <location>
        <begin position="146"/>
        <end position="165"/>
    </location>
</feature>
<dbReference type="PANTHER" id="PTHR11730:SF6">
    <property type="entry name" value="AMMONIUM TRANSPORTER"/>
    <property type="match status" value="1"/>
</dbReference>
<comment type="subcellular location">
    <subcellularLocation>
        <location evidence="1">Membrane</location>
        <topology evidence="1">Multi-pass membrane protein</topology>
    </subcellularLocation>
</comment>
<feature type="region of interest" description="Disordered" evidence="8">
    <location>
        <begin position="439"/>
        <end position="462"/>
    </location>
</feature>
<dbReference type="GO" id="GO:0005886">
    <property type="term" value="C:plasma membrane"/>
    <property type="evidence" value="ECO:0007669"/>
    <property type="project" value="TreeGrafter"/>
</dbReference>
<dbReference type="EMBL" id="FOSW01000008">
    <property type="protein sequence ID" value="SFL25309.1"/>
    <property type="molecule type" value="Genomic_DNA"/>
</dbReference>
<keyword evidence="5 9" id="KW-1133">Transmembrane helix</keyword>
<evidence type="ECO:0000256" key="3">
    <source>
        <dbReference type="ARBA" id="ARBA00022448"/>
    </source>
</evidence>
<evidence type="ECO:0000256" key="7">
    <source>
        <dbReference type="ARBA" id="ARBA00023177"/>
    </source>
</evidence>
<accession>A0A1I4G675</accession>
<keyword evidence="3" id="KW-0813">Transport</keyword>
<dbReference type="Gene3D" id="1.10.3430.10">
    <property type="entry name" value="Ammonium transporter AmtB like domains"/>
    <property type="match status" value="1"/>
</dbReference>